<dbReference type="Gene3D" id="3.40.50.1820">
    <property type="entry name" value="alpha/beta hydrolase"/>
    <property type="match status" value="1"/>
</dbReference>
<proteinExistence type="predicted"/>
<reference evidence="3 4" key="1">
    <citation type="submission" date="2016-07" db="EMBL/GenBank/DDBJ databases">
        <title>Pervasive Adenine N6-methylation of Active Genes in Fungi.</title>
        <authorList>
            <consortium name="DOE Joint Genome Institute"/>
            <person name="Mondo S.J."/>
            <person name="Dannebaum R.O."/>
            <person name="Kuo R.C."/>
            <person name="Labutti K."/>
            <person name="Haridas S."/>
            <person name="Kuo A."/>
            <person name="Salamov A."/>
            <person name="Ahrendt S.R."/>
            <person name="Lipzen A."/>
            <person name="Sullivan W."/>
            <person name="Andreopoulos W.B."/>
            <person name="Clum A."/>
            <person name="Lindquist E."/>
            <person name="Daum C."/>
            <person name="Ramamoorthy G.K."/>
            <person name="Gryganskyi A."/>
            <person name="Culley D."/>
            <person name="Magnuson J.K."/>
            <person name="James T.Y."/>
            <person name="O'Malley M.A."/>
            <person name="Stajich J.E."/>
            <person name="Spatafora J.W."/>
            <person name="Visel A."/>
            <person name="Grigoriev I.V."/>
        </authorList>
    </citation>
    <scope>NUCLEOTIDE SEQUENCE [LARGE SCALE GENOMIC DNA]</scope>
    <source>
        <strain evidence="3 4">CBS 115471</strain>
    </source>
</reference>
<evidence type="ECO:0000313" key="4">
    <source>
        <dbReference type="Proteomes" id="UP000193144"/>
    </source>
</evidence>
<name>A0A1Y2A6Q2_9PLEO</name>
<dbReference type="Pfam" id="PF03959">
    <property type="entry name" value="FSH1"/>
    <property type="match status" value="1"/>
</dbReference>
<organism evidence="3 4">
    <name type="scientific">Clohesyomyces aquaticus</name>
    <dbReference type="NCBI Taxonomy" id="1231657"/>
    <lineage>
        <taxon>Eukaryota</taxon>
        <taxon>Fungi</taxon>
        <taxon>Dikarya</taxon>
        <taxon>Ascomycota</taxon>
        <taxon>Pezizomycotina</taxon>
        <taxon>Dothideomycetes</taxon>
        <taxon>Pleosporomycetidae</taxon>
        <taxon>Pleosporales</taxon>
        <taxon>Lindgomycetaceae</taxon>
        <taxon>Clohesyomyces</taxon>
    </lineage>
</organism>
<evidence type="ECO:0000256" key="1">
    <source>
        <dbReference type="ARBA" id="ARBA00022801"/>
    </source>
</evidence>
<evidence type="ECO:0000313" key="3">
    <source>
        <dbReference type="EMBL" id="ORY18178.1"/>
    </source>
</evidence>
<dbReference type="PANTHER" id="PTHR48070">
    <property type="entry name" value="ESTERASE OVCA2"/>
    <property type="match status" value="1"/>
</dbReference>
<dbReference type="InterPro" id="IPR029058">
    <property type="entry name" value="AB_hydrolase_fold"/>
</dbReference>
<comment type="caution">
    <text evidence="3">The sequence shown here is derived from an EMBL/GenBank/DDBJ whole genome shotgun (WGS) entry which is preliminary data.</text>
</comment>
<keyword evidence="1 3" id="KW-0378">Hydrolase</keyword>
<sequence length="250" mass="27404">MPAMKENPKMRFLCLAGAFGNVDKFAVQLAPIVNQLEEDGTAPSPGFEDFFGGPPFFRFLAESQEPDAVDGLERIRDFPSGASPEDTLRLFNPVGNTDGLVATASHALEYLQDAVREKGPFDGIIGYSEGALVGGTLIMKEAEFRKKGDYNNHIKMAMFFGGWPPLKPDLRGMMLADETDLTVPVPTIHVIGSLDPYLDGSLALFNVCDPDTAVLFDHAKGHTLPRDKDTVKELCDVIRDMIADIRAREE</sequence>
<protein>
    <submittedName>
        <fullName evidence="3">Serine hydrolase FSH</fullName>
    </submittedName>
</protein>
<dbReference type="AlphaFoldDB" id="A0A1Y2A6Q2"/>
<gene>
    <name evidence="3" type="ORF">BCR34DRAFT_554354</name>
</gene>
<dbReference type="InterPro" id="IPR050593">
    <property type="entry name" value="LovG"/>
</dbReference>
<dbReference type="SUPFAM" id="SSF53474">
    <property type="entry name" value="alpha/beta-Hydrolases"/>
    <property type="match status" value="1"/>
</dbReference>
<dbReference type="GO" id="GO:0005737">
    <property type="term" value="C:cytoplasm"/>
    <property type="evidence" value="ECO:0007669"/>
    <property type="project" value="TreeGrafter"/>
</dbReference>
<dbReference type="GO" id="GO:0005634">
    <property type="term" value="C:nucleus"/>
    <property type="evidence" value="ECO:0007669"/>
    <property type="project" value="TreeGrafter"/>
</dbReference>
<feature type="domain" description="Serine hydrolase" evidence="2">
    <location>
        <begin position="8"/>
        <end position="233"/>
    </location>
</feature>
<dbReference type="GO" id="GO:0016787">
    <property type="term" value="F:hydrolase activity"/>
    <property type="evidence" value="ECO:0007669"/>
    <property type="project" value="UniProtKB-KW"/>
</dbReference>
<dbReference type="EMBL" id="MCFA01000008">
    <property type="protein sequence ID" value="ORY18178.1"/>
    <property type="molecule type" value="Genomic_DNA"/>
</dbReference>
<dbReference type="PANTHER" id="PTHR48070:SF4">
    <property type="entry name" value="ESTERASE ALNB"/>
    <property type="match status" value="1"/>
</dbReference>
<dbReference type="GO" id="GO:0019748">
    <property type="term" value="P:secondary metabolic process"/>
    <property type="evidence" value="ECO:0007669"/>
    <property type="project" value="TreeGrafter"/>
</dbReference>
<dbReference type="OrthoDB" id="414698at2759"/>
<dbReference type="Proteomes" id="UP000193144">
    <property type="component" value="Unassembled WGS sequence"/>
</dbReference>
<keyword evidence="4" id="KW-1185">Reference proteome</keyword>
<accession>A0A1Y2A6Q2</accession>
<dbReference type="InterPro" id="IPR005645">
    <property type="entry name" value="FSH-like_dom"/>
</dbReference>
<evidence type="ECO:0000259" key="2">
    <source>
        <dbReference type="Pfam" id="PF03959"/>
    </source>
</evidence>